<protein>
    <recommendedName>
        <fullName evidence="1">Alpha/beta hydrolase fold-3 domain-containing protein</fullName>
    </recommendedName>
</protein>
<dbReference type="Gene3D" id="3.40.50.1820">
    <property type="entry name" value="alpha/beta hydrolase"/>
    <property type="match status" value="1"/>
</dbReference>
<gene>
    <name evidence="2" type="ORF">LTR09_005152</name>
</gene>
<dbReference type="SUPFAM" id="SSF53474">
    <property type="entry name" value="alpha/beta-Hydrolases"/>
    <property type="match status" value="1"/>
</dbReference>
<organism evidence="2 3">
    <name type="scientific">Extremus antarcticus</name>
    <dbReference type="NCBI Taxonomy" id="702011"/>
    <lineage>
        <taxon>Eukaryota</taxon>
        <taxon>Fungi</taxon>
        <taxon>Dikarya</taxon>
        <taxon>Ascomycota</taxon>
        <taxon>Pezizomycotina</taxon>
        <taxon>Dothideomycetes</taxon>
        <taxon>Dothideomycetidae</taxon>
        <taxon>Mycosphaerellales</taxon>
        <taxon>Extremaceae</taxon>
        <taxon>Extremus</taxon>
    </lineage>
</organism>
<proteinExistence type="predicted"/>
<dbReference type="Pfam" id="PF07859">
    <property type="entry name" value="Abhydrolase_3"/>
    <property type="match status" value="1"/>
</dbReference>
<evidence type="ECO:0000313" key="2">
    <source>
        <dbReference type="EMBL" id="KAK3053872.1"/>
    </source>
</evidence>
<dbReference type="InterPro" id="IPR029058">
    <property type="entry name" value="AB_hydrolase_fold"/>
</dbReference>
<evidence type="ECO:0000259" key="1">
    <source>
        <dbReference type="Pfam" id="PF07859"/>
    </source>
</evidence>
<reference evidence="2" key="1">
    <citation type="submission" date="2023-04" db="EMBL/GenBank/DDBJ databases">
        <title>Black Yeasts Isolated from many extreme environments.</title>
        <authorList>
            <person name="Coleine C."/>
            <person name="Stajich J.E."/>
            <person name="Selbmann L."/>
        </authorList>
    </citation>
    <scope>NUCLEOTIDE SEQUENCE</scope>
    <source>
        <strain evidence="2">CCFEE 5312</strain>
    </source>
</reference>
<keyword evidence="3" id="KW-1185">Reference proteome</keyword>
<feature type="domain" description="Alpha/beta hydrolase fold-3" evidence="1">
    <location>
        <begin position="16"/>
        <end position="96"/>
    </location>
</feature>
<name>A0AAJ0DHB7_9PEZI</name>
<sequence>MECMIWLAYNFKLPLVLDYEIMTQFIEAYTPHYTPAERRNPEISPFFADLEQWRALFTVGGQDMLLDDSVMMATKWGMSGNEGTLKIYPGAAHGFTLFPPGALKVVEEAFGDIETFVTERS</sequence>
<comment type="caution">
    <text evidence="2">The sequence shown here is derived from an EMBL/GenBank/DDBJ whole genome shotgun (WGS) entry which is preliminary data.</text>
</comment>
<dbReference type="GO" id="GO:0016787">
    <property type="term" value="F:hydrolase activity"/>
    <property type="evidence" value="ECO:0007669"/>
    <property type="project" value="InterPro"/>
</dbReference>
<dbReference type="EMBL" id="JAWDJX010000014">
    <property type="protein sequence ID" value="KAK3053872.1"/>
    <property type="molecule type" value="Genomic_DNA"/>
</dbReference>
<evidence type="ECO:0000313" key="3">
    <source>
        <dbReference type="Proteomes" id="UP001271007"/>
    </source>
</evidence>
<dbReference type="InterPro" id="IPR013094">
    <property type="entry name" value="AB_hydrolase_3"/>
</dbReference>
<dbReference type="AlphaFoldDB" id="A0AAJ0DHB7"/>
<dbReference type="Proteomes" id="UP001271007">
    <property type="component" value="Unassembled WGS sequence"/>
</dbReference>
<accession>A0AAJ0DHB7</accession>